<dbReference type="Gene3D" id="2.60.40.4380">
    <property type="entry name" value="Translational regulator CsrA"/>
    <property type="match status" value="1"/>
</dbReference>
<evidence type="ECO:0000256" key="1">
    <source>
        <dbReference type="ARBA" id="ARBA00023159"/>
    </source>
</evidence>
<dbReference type="Pfam" id="PF02599">
    <property type="entry name" value="CsrA"/>
    <property type="match status" value="1"/>
</dbReference>
<comment type="caution">
    <text evidence="2">The sequence shown here is derived from an EMBL/GenBank/DDBJ whole genome shotgun (WGS) entry which is preliminary data.</text>
</comment>
<name>A0A0Q0D4E1_9PSED</name>
<dbReference type="PATRIC" id="fig|251703.9.peg.2444"/>
<dbReference type="GO" id="GO:0006109">
    <property type="term" value="P:regulation of carbohydrate metabolic process"/>
    <property type="evidence" value="ECO:0007669"/>
    <property type="project" value="InterPro"/>
</dbReference>
<evidence type="ECO:0000313" key="2">
    <source>
        <dbReference type="EMBL" id="KPZ12308.1"/>
    </source>
</evidence>
<dbReference type="AlphaFoldDB" id="A0A0Q0D4E1"/>
<dbReference type="InterPro" id="IPR003751">
    <property type="entry name" value="CsrA"/>
</dbReference>
<dbReference type="GO" id="GO:0003723">
    <property type="term" value="F:RNA binding"/>
    <property type="evidence" value="ECO:0007669"/>
    <property type="project" value="InterPro"/>
</dbReference>
<proteinExistence type="predicted"/>
<dbReference type="InterPro" id="IPR036107">
    <property type="entry name" value="CsrA_sf"/>
</dbReference>
<protein>
    <recommendedName>
        <fullName evidence="4">Carbon storage regulator</fullName>
    </recommendedName>
</protein>
<dbReference type="GO" id="GO:0006402">
    <property type="term" value="P:mRNA catabolic process"/>
    <property type="evidence" value="ECO:0007669"/>
    <property type="project" value="InterPro"/>
</dbReference>
<dbReference type="RefSeq" id="WP_044423307.1">
    <property type="nucleotide sequence ID" value="NZ_JYHK01000121.1"/>
</dbReference>
<evidence type="ECO:0008006" key="4">
    <source>
        <dbReference type="Google" id="ProtNLM"/>
    </source>
</evidence>
<evidence type="ECO:0000313" key="3">
    <source>
        <dbReference type="Proteomes" id="UP000050317"/>
    </source>
</evidence>
<accession>A0A0Q0D4E1</accession>
<dbReference type="SUPFAM" id="SSF117130">
    <property type="entry name" value="CsrA-like"/>
    <property type="match status" value="1"/>
</dbReference>
<organism evidence="2 3">
    <name type="scientific">Pseudomonas syringae pv. viburni</name>
    <dbReference type="NCBI Taxonomy" id="251703"/>
    <lineage>
        <taxon>Bacteria</taxon>
        <taxon>Pseudomonadati</taxon>
        <taxon>Pseudomonadota</taxon>
        <taxon>Gammaproteobacteria</taxon>
        <taxon>Pseudomonadales</taxon>
        <taxon>Pseudomonadaceae</taxon>
        <taxon>Pseudomonas</taxon>
    </lineage>
</organism>
<sequence length="72" mass="8118">MLLLTRREGENIIIGDEIQIQILSVSKDSEHVRIRVESPDVVAVQCSDVGSEVTDRKQGPVITHKQARRVIR</sequence>
<dbReference type="Proteomes" id="UP000050317">
    <property type="component" value="Unassembled WGS sequence"/>
</dbReference>
<reference evidence="2 3" key="1">
    <citation type="submission" date="2015-09" db="EMBL/GenBank/DDBJ databases">
        <title>Genome announcement of multiple Pseudomonas syringae strains.</title>
        <authorList>
            <person name="Thakur S."/>
            <person name="Wang P.W."/>
            <person name="Gong Y."/>
            <person name="Weir B.S."/>
            <person name="Guttman D.S."/>
        </authorList>
    </citation>
    <scope>NUCLEOTIDE SEQUENCE [LARGE SCALE GENOMIC DNA]</scope>
    <source>
        <strain evidence="2 3">ICMP3963</strain>
    </source>
</reference>
<gene>
    <name evidence="2" type="ORF">ALO40_200195</name>
</gene>
<dbReference type="EMBL" id="LJRR01000323">
    <property type="protein sequence ID" value="KPZ12308.1"/>
    <property type="molecule type" value="Genomic_DNA"/>
</dbReference>
<keyword evidence="1" id="KW-0010">Activator</keyword>